<evidence type="ECO:0000313" key="1">
    <source>
        <dbReference type="EMBL" id="DAE10808.1"/>
    </source>
</evidence>
<reference evidence="1" key="1">
    <citation type="journal article" date="2021" name="Proc. Natl. Acad. Sci. U.S.A.">
        <title>A Catalog of Tens of Thousands of Viruses from Human Metagenomes Reveals Hidden Associations with Chronic Diseases.</title>
        <authorList>
            <person name="Tisza M.J."/>
            <person name="Buck C.B."/>
        </authorList>
    </citation>
    <scope>NUCLEOTIDE SEQUENCE</scope>
    <source>
        <strain evidence="1">CtRNB7</strain>
    </source>
</reference>
<name>A0A8S5PVL8_9CAUD</name>
<accession>A0A8S5PVL8</accession>
<proteinExistence type="predicted"/>
<organism evidence="1">
    <name type="scientific">Siphoviridae sp. ctRNB7</name>
    <dbReference type="NCBI Taxonomy" id="2825502"/>
    <lineage>
        <taxon>Viruses</taxon>
        <taxon>Duplodnaviria</taxon>
        <taxon>Heunggongvirae</taxon>
        <taxon>Uroviricota</taxon>
        <taxon>Caudoviricetes</taxon>
    </lineage>
</organism>
<dbReference type="EMBL" id="BK015520">
    <property type="protein sequence ID" value="DAE10808.1"/>
    <property type="molecule type" value="Genomic_DNA"/>
</dbReference>
<sequence length="60" mass="7264">MTTKLQQWSNSLKRKARKELTEIYNSYELKKVKYVKNVIFYPDGRASKIGFAHDYSFWAW</sequence>
<protein>
    <submittedName>
        <fullName evidence="1">Uncharacterized protein</fullName>
    </submittedName>
</protein>